<feature type="compositionally biased region" description="Basic and acidic residues" evidence="6">
    <location>
        <begin position="235"/>
        <end position="250"/>
    </location>
</feature>
<keyword evidence="2" id="KW-0156">Chromatin regulator</keyword>
<evidence type="ECO:0000256" key="2">
    <source>
        <dbReference type="ARBA" id="ARBA00022853"/>
    </source>
</evidence>
<sequence length="348" mass="39107">MSDVAQILGLSGASTGPTSGADAVAKELESLKPTSAPQAAGKGKQKKPKKLTGMQREVLELLENNHRVSHALYPGFSKLTLQQKWKERKDRPAVRWVRRAFTNPARRDLPGEQDQPLTLTHWGKAHVEPPEYVFARFNVKCDVFTYSDQEYAAVLASHEDPLMTWTKDETDVLFTLCARYDLRWPVVTDKYSTHKVAASTSRTVEDLKYRYFEVVRLVSEYRDREASSAGAAAVDETKTDEPIKREDGVTEAKGLAIEPTASTGSADRKTPAVGAYYRFNIAYEKLRKQQLELAFTRSIDEENEIRRLTDELRSKSLKTSEKQLRASSKRRGSTAVPGAAAKRNKKNL</sequence>
<proteinExistence type="predicted"/>
<dbReference type="GO" id="GO:0000812">
    <property type="term" value="C:Swr1 complex"/>
    <property type="evidence" value="ECO:0007669"/>
    <property type="project" value="TreeGrafter"/>
</dbReference>
<comment type="caution">
    <text evidence="8">The sequence shown here is derived from an EMBL/GenBank/DDBJ whole genome shotgun (WGS) entry which is preliminary data.</text>
</comment>
<gene>
    <name evidence="8" type="ORF">P43SY_001682</name>
</gene>
<evidence type="ECO:0000313" key="8">
    <source>
        <dbReference type="EMBL" id="KAJ0400404.1"/>
    </source>
</evidence>
<evidence type="ECO:0000256" key="4">
    <source>
        <dbReference type="ARBA" id="ARBA00023163"/>
    </source>
</evidence>
<keyword evidence="5" id="KW-0539">Nucleus</keyword>
<evidence type="ECO:0000256" key="5">
    <source>
        <dbReference type="ARBA" id="ARBA00023242"/>
    </source>
</evidence>
<feature type="region of interest" description="Disordered" evidence="6">
    <location>
        <begin position="229"/>
        <end position="268"/>
    </location>
</feature>
<keyword evidence="4" id="KW-0804">Transcription</keyword>
<dbReference type="GO" id="GO:0006281">
    <property type="term" value="P:DNA repair"/>
    <property type="evidence" value="ECO:0007669"/>
    <property type="project" value="InterPro"/>
</dbReference>
<dbReference type="AlphaFoldDB" id="A0AAD5M306"/>
<dbReference type="Gene3D" id="1.10.10.60">
    <property type="entry name" value="Homeodomain-like"/>
    <property type="match status" value="1"/>
</dbReference>
<comment type="subcellular location">
    <subcellularLocation>
        <location evidence="1">Nucleus</location>
    </subcellularLocation>
</comment>
<keyword evidence="3" id="KW-0805">Transcription regulation</keyword>
<reference evidence="8" key="1">
    <citation type="submission" date="2021-12" db="EMBL/GenBank/DDBJ databases">
        <title>Prjna785345.</title>
        <authorList>
            <person name="Rujirawat T."/>
            <person name="Krajaejun T."/>
        </authorList>
    </citation>
    <scope>NUCLEOTIDE SEQUENCE</scope>
    <source>
        <strain evidence="8">Pi057C3</strain>
    </source>
</reference>
<dbReference type="PANTHER" id="PTHR12855:SF10">
    <property type="entry name" value="DNA METHYLTRANSFERASE 1-ASSOCIATED PROTEIN 1"/>
    <property type="match status" value="1"/>
</dbReference>
<evidence type="ECO:0000313" key="9">
    <source>
        <dbReference type="Proteomes" id="UP001209570"/>
    </source>
</evidence>
<evidence type="ECO:0000256" key="1">
    <source>
        <dbReference type="ARBA" id="ARBA00004123"/>
    </source>
</evidence>
<feature type="domain" description="DAMP1 SANT/Myb-like" evidence="7">
    <location>
        <begin position="132"/>
        <end position="216"/>
    </location>
</feature>
<dbReference type="Proteomes" id="UP001209570">
    <property type="component" value="Unassembled WGS sequence"/>
</dbReference>
<evidence type="ECO:0000256" key="6">
    <source>
        <dbReference type="SAM" id="MobiDB-lite"/>
    </source>
</evidence>
<accession>A0AAD5M306</accession>
<keyword evidence="9" id="KW-1185">Reference proteome</keyword>
<feature type="region of interest" description="Disordered" evidence="6">
    <location>
        <begin position="310"/>
        <end position="348"/>
    </location>
</feature>
<organism evidence="8 9">
    <name type="scientific">Pythium insidiosum</name>
    <name type="common">Pythiosis disease agent</name>
    <dbReference type="NCBI Taxonomy" id="114742"/>
    <lineage>
        <taxon>Eukaryota</taxon>
        <taxon>Sar</taxon>
        <taxon>Stramenopiles</taxon>
        <taxon>Oomycota</taxon>
        <taxon>Peronosporomycetes</taxon>
        <taxon>Pythiales</taxon>
        <taxon>Pythiaceae</taxon>
        <taxon>Pythium</taxon>
    </lineage>
</organism>
<dbReference type="GO" id="GO:0000122">
    <property type="term" value="P:negative regulation of transcription by RNA polymerase II"/>
    <property type="evidence" value="ECO:0007669"/>
    <property type="project" value="TreeGrafter"/>
</dbReference>
<dbReference type="GO" id="GO:0006338">
    <property type="term" value="P:chromatin remodeling"/>
    <property type="evidence" value="ECO:0007669"/>
    <property type="project" value="InterPro"/>
</dbReference>
<protein>
    <recommendedName>
        <fullName evidence="7">dAMP1 SANT/Myb-like domain-containing protein</fullName>
    </recommendedName>
</protein>
<dbReference type="GO" id="GO:0003714">
    <property type="term" value="F:transcription corepressor activity"/>
    <property type="evidence" value="ECO:0007669"/>
    <property type="project" value="TreeGrafter"/>
</dbReference>
<feature type="compositionally biased region" description="Basic and acidic residues" evidence="6">
    <location>
        <begin position="310"/>
        <end position="324"/>
    </location>
</feature>
<dbReference type="PANTHER" id="PTHR12855">
    <property type="entry name" value="DNA METHYLTRANSFERASE 1-ASSOCIATED PROTEIN 1 FAMILY MEMBER"/>
    <property type="match status" value="1"/>
</dbReference>
<feature type="region of interest" description="Disordered" evidence="6">
    <location>
        <begin position="1"/>
        <end position="51"/>
    </location>
</feature>
<name>A0AAD5M306_PYTIN</name>
<evidence type="ECO:0000256" key="3">
    <source>
        <dbReference type="ARBA" id="ARBA00023015"/>
    </source>
</evidence>
<dbReference type="GO" id="GO:0035267">
    <property type="term" value="C:NuA4 histone acetyltransferase complex"/>
    <property type="evidence" value="ECO:0007669"/>
    <property type="project" value="InterPro"/>
</dbReference>
<dbReference type="Pfam" id="PF16282">
    <property type="entry name" value="SANT_DAMP1_like"/>
    <property type="match status" value="1"/>
</dbReference>
<dbReference type="InterPro" id="IPR027109">
    <property type="entry name" value="Swc4/Dmap1"/>
</dbReference>
<dbReference type="EMBL" id="JAKCXM010000155">
    <property type="protein sequence ID" value="KAJ0400404.1"/>
    <property type="molecule type" value="Genomic_DNA"/>
</dbReference>
<evidence type="ECO:0000259" key="7">
    <source>
        <dbReference type="Pfam" id="PF16282"/>
    </source>
</evidence>
<dbReference type="InterPro" id="IPR032563">
    <property type="entry name" value="DAMP1_SANT-like"/>
</dbReference>